<comment type="caution">
    <text evidence="1">The sequence shown here is derived from an EMBL/GenBank/DDBJ whole genome shotgun (WGS) entry which is preliminary data.</text>
</comment>
<keyword evidence="2" id="KW-1185">Reference proteome</keyword>
<dbReference type="SUPFAM" id="SSF54909">
    <property type="entry name" value="Dimeric alpha+beta barrel"/>
    <property type="match status" value="1"/>
</dbReference>
<dbReference type="RefSeq" id="WP_116622328.1">
    <property type="nucleotide sequence ID" value="NZ_QURN01000002.1"/>
</dbReference>
<evidence type="ECO:0000313" key="1">
    <source>
        <dbReference type="EMBL" id="RFC69029.1"/>
    </source>
</evidence>
<name>A0A371XIJ3_9HYPH</name>
<dbReference type="InterPro" id="IPR011008">
    <property type="entry name" value="Dimeric_a/b-barrel"/>
</dbReference>
<dbReference type="Proteomes" id="UP000262379">
    <property type="component" value="Unassembled WGS sequence"/>
</dbReference>
<dbReference type="AlphaFoldDB" id="A0A371XIJ3"/>
<evidence type="ECO:0000313" key="2">
    <source>
        <dbReference type="Proteomes" id="UP000262379"/>
    </source>
</evidence>
<proteinExistence type="predicted"/>
<protein>
    <submittedName>
        <fullName evidence="1">DUF1428 domain-containing protein</fullName>
    </submittedName>
</protein>
<dbReference type="InterPro" id="IPR009874">
    <property type="entry name" value="DUF1428"/>
</dbReference>
<reference evidence="2" key="1">
    <citation type="submission" date="2018-08" db="EMBL/GenBank/DDBJ databases">
        <authorList>
            <person name="Im W.T."/>
        </authorList>
    </citation>
    <scope>NUCLEOTIDE SEQUENCE [LARGE SCALE GENOMIC DNA]</scope>
    <source>
        <strain evidence="2">LA-28</strain>
    </source>
</reference>
<dbReference type="Pfam" id="PF07237">
    <property type="entry name" value="DUF1428"/>
    <property type="match status" value="1"/>
</dbReference>
<accession>A0A371XIJ3</accession>
<dbReference type="EMBL" id="QURN01000002">
    <property type="protein sequence ID" value="RFC69029.1"/>
    <property type="molecule type" value="Genomic_DNA"/>
</dbReference>
<organism evidence="1 2">
    <name type="scientific">Mesorhizobium denitrificans</name>
    <dbReference type="NCBI Taxonomy" id="2294114"/>
    <lineage>
        <taxon>Bacteria</taxon>
        <taxon>Pseudomonadati</taxon>
        <taxon>Pseudomonadota</taxon>
        <taxon>Alphaproteobacteria</taxon>
        <taxon>Hyphomicrobiales</taxon>
        <taxon>Phyllobacteriaceae</taxon>
        <taxon>Mesorhizobium</taxon>
    </lineage>
</organism>
<dbReference type="PIRSF" id="PIRSF007028">
    <property type="entry name" value="UCP007028"/>
    <property type="match status" value="1"/>
</dbReference>
<gene>
    <name evidence="1" type="ORF">DY251_02670</name>
</gene>
<sequence length="117" mass="13597">MTYVDGFVLPVPKDAFDHYVKVTEVAKKVWMEFGALSYVEAREDDVPDGEITSFPLAVKKEKDDIIVFSYVTYRSRAARDEIMKKVMEDTRIKDVMEEMPAYMKRMIYGGFEVFTEA</sequence>
<dbReference type="Gene3D" id="3.30.70.100">
    <property type="match status" value="1"/>
</dbReference>